<evidence type="ECO:0000256" key="1">
    <source>
        <dbReference type="SAM" id="MobiDB-lite"/>
    </source>
</evidence>
<feature type="domain" description="Ricin B lectin" evidence="3">
    <location>
        <begin position="188"/>
        <end position="309"/>
    </location>
</feature>
<dbReference type="InterPro" id="IPR035992">
    <property type="entry name" value="Ricin_B-like_lectins"/>
</dbReference>
<comment type="caution">
    <text evidence="4">The sequence shown here is derived from an EMBL/GenBank/DDBJ whole genome shotgun (WGS) entry which is preliminary data.</text>
</comment>
<dbReference type="InterPro" id="IPR000772">
    <property type="entry name" value="Ricin_B_lectin"/>
</dbReference>
<proteinExistence type="predicted"/>
<feature type="transmembrane region" description="Helical" evidence="2">
    <location>
        <begin position="69"/>
        <end position="89"/>
    </location>
</feature>
<dbReference type="AlphaFoldDB" id="A0A117MMA0"/>
<keyword evidence="2" id="KW-1133">Transmembrane helix</keyword>
<dbReference type="RefSeq" id="WP_067704055.1">
    <property type="nucleotide sequence ID" value="NZ_LLZH01000317.1"/>
</dbReference>
<sequence length="309" mass="31123">MNGEDFGSDRDPLLVRPFVVQDDEPEEQASSDATWPGTAAADSPTQVLPIFSGGADVAARSARRGRRPLLLAGAAAVVIVLGAAGYTAMRPDLQPALSADLPDHSLPAVTGPAVVSPSPSVEAGDDGRGADSGSGSEAGQDAEKPATSKPTSVPASAKASVPVSAPTSAAVTTAPTTPAALAPSPLMAGTGTLVSGNGLCLDVPGAIPSDDNNIQVFDCNQSVAQVWTLADDGTLRVMGRCALLVGDDTVRLTTCDGRTTAQWRATGARELVNAAGSSCLTDPSGGGRPGTRVLVVKCTGQSNQQWSLR</sequence>
<dbReference type="Gene3D" id="2.80.10.50">
    <property type="match status" value="1"/>
</dbReference>
<evidence type="ECO:0000259" key="3">
    <source>
        <dbReference type="SMART" id="SM00458"/>
    </source>
</evidence>
<accession>A0A117MMA0</accession>
<dbReference type="SMART" id="SM00458">
    <property type="entry name" value="RICIN"/>
    <property type="match status" value="1"/>
</dbReference>
<keyword evidence="2" id="KW-0812">Transmembrane</keyword>
<dbReference type="EMBL" id="LLZH01000317">
    <property type="protein sequence ID" value="KUL25149.1"/>
    <property type="molecule type" value="Genomic_DNA"/>
</dbReference>
<feature type="region of interest" description="Disordered" evidence="1">
    <location>
        <begin position="108"/>
        <end position="164"/>
    </location>
</feature>
<dbReference type="PROSITE" id="PS50231">
    <property type="entry name" value="RICIN_B_LECTIN"/>
    <property type="match status" value="1"/>
</dbReference>
<gene>
    <name evidence="4" type="ORF">ADL15_41435</name>
</gene>
<reference evidence="4 5" key="1">
    <citation type="submission" date="2015-10" db="EMBL/GenBank/DDBJ databases">
        <authorList>
            <person name="Gilbert D.G."/>
        </authorList>
    </citation>
    <scope>NUCLEOTIDE SEQUENCE [LARGE SCALE GENOMIC DNA]</scope>
    <source>
        <strain evidence="4 5">NRRL B-16712</strain>
    </source>
</reference>
<name>A0A117MMA0_9ACTN</name>
<feature type="compositionally biased region" description="Low complexity" evidence="1">
    <location>
        <begin position="148"/>
        <end position="164"/>
    </location>
</feature>
<evidence type="ECO:0000313" key="5">
    <source>
        <dbReference type="Proteomes" id="UP000053244"/>
    </source>
</evidence>
<evidence type="ECO:0000313" key="4">
    <source>
        <dbReference type="EMBL" id="KUL25149.1"/>
    </source>
</evidence>
<protein>
    <recommendedName>
        <fullName evidence="3">Ricin B lectin domain-containing protein</fullName>
    </recommendedName>
</protein>
<keyword evidence="2" id="KW-0472">Membrane</keyword>
<evidence type="ECO:0000256" key="2">
    <source>
        <dbReference type="SAM" id="Phobius"/>
    </source>
</evidence>
<feature type="region of interest" description="Disordered" evidence="1">
    <location>
        <begin position="21"/>
        <end position="43"/>
    </location>
</feature>
<dbReference type="SUPFAM" id="SSF50370">
    <property type="entry name" value="Ricin B-like lectins"/>
    <property type="match status" value="1"/>
</dbReference>
<dbReference type="OrthoDB" id="3298556at2"/>
<keyword evidence="5" id="KW-1185">Reference proteome</keyword>
<organism evidence="4 5">
    <name type="scientific">Actinoplanes awajinensis subsp. mycoplanecinus</name>
    <dbReference type="NCBI Taxonomy" id="135947"/>
    <lineage>
        <taxon>Bacteria</taxon>
        <taxon>Bacillati</taxon>
        <taxon>Actinomycetota</taxon>
        <taxon>Actinomycetes</taxon>
        <taxon>Micromonosporales</taxon>
        <taxon>Micromonosporaceae</taxon>
        <taxon>Actinoplanes</taxon>
    </lineage>
</organism>
<dbReference type="Pfam" id="PF00652">
    <property type="entry name" value="Ricin_B_lectin"/>
    <property type="match status" value="1"/>
</dbReference>
<dbReference type="Proteomes" id="UP000053244">
    <property type="component" value="Unassembled WGS sequence"/>
</dbReference>